<dbReference type="SUPFAM" id="SSF53474">
    <property type="entry name" value="alpha/beta-Hydrolases"/>
    <property type="match status" value="1"/>
</dbReference>
<dbReference type="Proteomes" id="UP000183809">
    <property type="component" value="Unassembled WGS sequence"/>
</dbReference>
<proteinExistence type="predicted"/>
<dbReference type="SUPFAM" id="SSF48403">
    <property type="entry name" value="Ankyrin repeat"/>
    <property type="match status" value="1"/>
</dbReference>
<feature type="region of interest" description="Disordered" evidence="3">
    <location>
        <begin position="1"/>
        <end position="33"/>
    </location>
</feature>
<dbReference type="InterPro" id="IPR027417">
    <property type="entry name" value="P-loop_NTPase"/>
</dbReference>
<organism evidence="5 6">
    <name type="scientific">Diplodia corticola</name>
    <dbReference type="NCBI Taxonomy" id="236234"/>
    <lineage>
        <taxon>Eukaryota</taxon>
        <taxon>Fungi</taxon>
        <taxon>Dikarya</taxon>
        <taxon>Ascomycota</taxon>
        <taxon>Pezizomycotina</taxon>
        <taxon>Dothideomycetes</taxon>
        <taxon>Dothideomycetes incertae sedis</taxon>
        <taxon>Botryosphaeriales</taxon>
        <taxon>Botryosphaeriaceae</taxon>
        <taxon>Diplodia</taxon>
    </lineage>
</organism>
<dbReference type="PROSITE" id="PS50088">
    <property type="entry name" value="ANK_REPEAT"/>
    <property type="match status" value="1"/>
</dbReference>
<feature type="region of interest" description="Disordered" evidence="3">
    <location>
        <begin position="1290"/>
        <end position="1324"/>
    </location>
</feature>
<dbReference type="RefSeq" id="XP_020128386.1">
    <property type="nucleotide sequence ID" value="XM_020275824.1"/>
</dbReference>
<dbReference type="Gene3D" id="3.40.50.1820">
    <property type="entry name" value="alpha/beta hydrolase"/>
    <property type="match status" value="1"/>
</dbReference>
<dbReference type="Gene3D" id="1.25.40.20">
    <property type="entry name" value="Ankyrin repeat-containing domain"/>
    <property type="match status" value="1"/>
</dbReference>
<evidence type="ECO:0000256" key="1">
    <source>
        <dbReference type="ARBA" id="ARBA00022737"/>
    </source>
</evidence>
<dbReference type="SUPFAM" id="SSF52540">
    <property type="entry name" value="P-loop containing nucleoside triphosphate hydrolases"/>
    <property type="match status" value="1"/>
</dbReference>
<gene>
    <name evidence="5" type="ORF">BKCO1_4100060</name>
</gene>
<dbReference type="PANTHER" id="PTHR10039">
    <property type="entry name" value="AMELOGENIN"/>
    <property type="match status" value="1"/>
</dbReference>
<keyword evidence="2" id="KW-0040">ANK repeat</keyword>
<evidence type="ECO:0000313" key="5">
    <source>
        <dbReference type="EMBL" id="OJD32126.1"/>
    </source>
</evidence>
<feature type="compositionally biased region" description="Polar residues" evidence="3">
    <location>
        <begin position="1"/>
        <end position="10"/>
    </location>
</feature>
<dbReference type="Pfam" id="PF24883">
    <property type="entry name" value="NPHP3_N"/>
    <property type="match status" value="1"/>
</dbReference>
<dbReference type="OrthoDB" id="194358at2759"/>
<evidence type="ECO:0000259" key="4">
    <source>
        <dbReference type="Pfam" id="PF24883"/>
    </source>
</evidence>
<name>A0A1J9QT35_9PEZI</name>
<accession>A0A1J9QT35</accession>
<keyword evidence="1" id="KW-0677">Repeat</keyword>
<dbReference type="Gene3D" id="3.40.50.300">
    <property type="entry name" value="P-loop containing nucleotide triphosphate hydrolases"/>
    <property type="match status" value="1"/>
</dbReference>
<dbReference type="SMART" id="SM00248">
    <property type="entry name" value="ANK"/>
    <property type="match status" value="6"/>
</dbReference>
<dbReference type="InterPro" id="IPR002110">
    <property type="entry name" value="Ankyrin_rpt"/>
</dbReference>
<evidence type="ECO:0000256" key="2">
    <source>
        <dbReference type="PROSITE-ProRule" id="PRU00023"/>
    </source>
</evidence>
<feature type="compositionally biased region" description="Basic and acidic residues" evidence="3">
    <location>
        <begin position="1305"/>
        <end position="1316"/>
    </location>
</feature>
<protein>
    <recommendedName>
        <fullName evidence="4">Nephrocystin 3-like N-terminal domain-containing protein</fullName>
    </recommendedName>
</protein>
<keyword evidence="6" id="KW-1185">Reference proteome</keyword>
<evidence type="ECO:0000256" key="3">
    <source>
        <dbReference type="SAM" id="MobiDB-lite"/>
    </source>
</evidence>
<dbReference type="InterPro" id="IPR029058">
    <property type="entry name" value="AB_hydrolase_fold"/>
</dbReference>
<dbReference type="InterPro" id="IPR036770">
    <property type="entry name" value="Ankyrin_rpt-contain_sf"/>
</dbReference>
<feature type="domain" description="Nephrocystin 3-like N-terminal" evidence="4">
    <location>
        <begin position="438"/>
        <end position="611"/>
    </location>
</feature>
<reference evidence="5 6" key="1">
    <citation type="submission" date="2016-10" db="EMBL/GenBank/DDBJ databases">
        <title>Proteomics and genomics reveal pathogen-plant mechanisms compatible with a hemibiotrophic lifestyle of Diplodia corticola.</title>
        <authorList>
            <person name="Fernandes I."/>
            <person name="De Jonge R."/>
            <person name="Van De Peer Y."/>
            <person name="Devreese B."/>
            <person name="Alves A."/>
            <person name="Esteves A.C."/>
        </authorList>
    </citation>
    <scope>NUCLEOTIDE SEQUENCE [LARGE SCALE GENOMIC DNA]</scope>
    <source>
        <strain evidence="5 6">CBS 112549</strain>
    </source>
</reference>
<comment type="caution">
    <text evidence="5">The sequence shown here is derived from an EMBL/GenBank/DDBJ whole genome shotgun (WGS) entry which is preliminary data.</text>
</comment>
<dbReference type="GeneID" id="31016085"/>
<dbReference type="Pfam" id="PF13637">
    <property type="entry name" value="Ank_4"/>
    <property type="match status" value="1"/>
</dbReference>
<feature type="compositionally biased region" description="Basic and acidic residues" evidence="3">
    <location>
        <begin position="15"/>
        <end position="29"/>
    </location>
</feature>
<evidence type="ECO:0000313" key="6">
    <source>
        <dbReference type="Proteomes" id="UP000183809"/>
    </source>
</evidence>
<feature type="repeat" description="ANK" evidence="2">
    <location>
        <begin position="944"/>
        <end position="976"/>
    </location>
</feature>
<dbReference type="PANTHER" id="PTHR10039:SF5">
    <property type="entry name" value="NACHT DOMAIN-CONTAINING PROTEIN"/>
    <property type="match status" value="1"/>
</dbReference>
<sequence>MPPQQTTQKEPATAADRRTTDKAEQRDGSRMASTIRPDTVFRLRCIPKKYGSGDIPDLARKALSQGGDFSVKVGSLARSPYRNDELVATLAMHGARDVLLKIPTLAGNEHEWQLDVDLGEGGLLSLRLDVHFHGLTPLHGVNEAEYTSDIIALSGLNGHAYGSFKQRGGPFMWLRDGLPRDLPNARVLIYGYDTQLQGSTSVQNLTDLGLSLRTAIVDLLATTIENHCCRPIVFIGHSLGGLVIKEAFIHMKDGTYSAILNATRGFLFFGVPNLGMKTESLVPMVGDQPNRGLLETLGNNSALLRRHQDEFPRTFQPRTIQISSFYETKLSRTACKVGNIWKMQGPEELLVDFGSATIGSTKYQPMDRDHSDMVKFNGADDPNYRAAVVQIKQLHSEAGFQVDDMGPSVVCGDDLACLRSLAFPGQDWHRDGVVTADGTCDWIFSHDKFRSWSQNPRQLLWIRGKPGSGKSTAMKHIFQSFESQKSDGEILATFFFNGRSGNFLNTLSAFYRAILNQILPHFSKHLSELTSSFKKKEKAQKGTWTWTVDELHRFFAAVIPAVSKTHHVCILVDALDESGEENACQLISQFEKILDAVHKNGGVLKICFSCRHYPILVLNAGITITMEDQNRTDIEKFVKERLQGFKEEERRVLKAEIQSKAQGVFQWARLVIERAISLRKKRRSFDYIIESIRHIPKELEELYRNLLLAPELNEDPDERRQTLKLFRWMCLSPRPLTRAEIQHALAVDAEMTFTSVREYMLGRDFTSDNDDLVEVVKDLSRGLAEFRPHGREVMLQPIHQTVQDYLLASGLRDLHGDTSSDPFDSGHYHILKSCVKFLQLDEIMRTSPSPYSSSGGAAWYPQPLLDYALHFVPYHLQRIGMAEVVSGDLLEIFHWPFEGSIIDRWATLCMPLAYKKYWGVRYHQLMIPKTLKLEFLEPLDWPRKGSRLLHLAAVLGKTEILDLMFERARDIEPQAKDSHGYSPLVMALVARQESFAIKLLSRFPHIIRSELVARPWPAAHIAAANGLQEVLSMSHEHGMNPNGCARWQKRKYTLLSVAIKHEQVDTCNWLLDLGAEPNTVDGDLQSPLTNAIMLGRHESLCNSLISHGAHIIRALEDLDRSGTFYRLTNTQETLIKGLLSHIPNPLHTITARGMVETFRFLTERCGFDINLQNESGETPLFVAVKMGNSRMIQHLVWQREIKLLTKEQWLMLRFDPKIRNEYSRAVQLVWSDGMERKMHAAFRVPHWPTFLEDSIKELERLREMKQSLEDSKIFYNGIYIGKVGDGSHLGLKSSSGDGEGRKRKRDGDHPAVEGHRAAKSNHPG</sequence>
<dbReference type="InterPro" id="IPR056884">
    <property type="entry name" value="NPHP3-like_N"/>
</dbReference>
<dbReference type="EMBL" id="MNUE01000041">
    <property type="protein sequence ID" value="OJD32126.1"/>
    <property type="molecule type" value="Genomic_DNA"/>
</dbReference>